<dbReference type="InterPro" id="IPR025486">
    <property type="entry name" value="DUF4378"/>
</dbReference>
<sequence length="847" mass="95486">MYFCAESFSTVLLNQSALNHSEVGKRKLNQRAMGKNNMRTNSNMSIPQGHQNHPSCMWGIFHVLKYHHWNRRFIKKRISTKKQDAGPEKPMDESAGASNRGADDSSKHKKAEAASSKVEGKKKAPSTGSKSVTSRLKALITDEVSKRKGPGSHHRSSTYPIPSKSDPDNQVDHLPDMEQSQGGSLRSNKNKGIWNESGSDDQYAPKASEERIASYETDEECSARNGSSKEEIDENTKTLIESVLFSEGDLDGKRKALQEFSKDKDGPGYESKYLMDALDIIKMNQGFLLTVLQDPDSPFAHHIHKHLAMSAQMGMPQYESFPSSGSTSRGNQSPDGTCKGKEADVCSNGGSSGDREPADHNLNQAKAQIADMLSSDSSSHGSNRSEVARNRFKSLRDNLRSVIKERKKERHRIAMDAVLHKIPHQKGFSKDLTPDIVDHVKDPDKTKKLYSSSLSRRGSMRLERRTSFNESMDRYAQLFKHSFSKDAKEERVTKTIQQRREEPIGSHSRSKKKYMRRILSSPELYSSSYSCDAFSFSSEMPTPTHVEYSPYERKYLESEALGYSSELDRFEKTDDEQKNSMIISDNISHSEQDGKPEIIPLTKQEEPSSDGPTDSSAESSKVQETEIETNQSFERPNQELDILPNLQHESKNILKVTGGGIIELEQLEALKKDIETIDKPEFAYVKDVLELSGFSTSEALGAWHAENQPLDPMMLGEIKGCVKCDPNCSMEGEEVGYCNHPLLFDLTNEVLVDVYERSYSYYPRVLSPLCHVRPMPTGRHVLEQVWESISWYLSYKTGYDKPLDYVASRDLMVNDGWMNLQVDHESLALEVEELIFNDLLEEFSSST</sequence>
<reference evidence="4" key="1">
    <citation type="submission" date="2019-09" db="EMBL/GenBank/DDBJ databases">
        <title>Draft genome information of white flower Hibiscus syriacus.</title>
        <authorList>
            <person name="Kim Y.-M."/>
        </authorList>
    </citation>
    <scope>NUCLEOTIDE SEQUENCE [LARGE SCALE GENOMIC DNA]</scope>
    <source>
        <strain evidence="4">YM2019G1</strain>
    </source>
</reference>
<comment type="caution">
    <text evidence="4">The sequence shown here is derived from an EMBL/GenBank/DDBJ whole genome shotgun (WGS) entry which is preliminary data.</text>
</comment>
<feature type="domain" description="DUF4378" evidence="3">
    <location>
        <begin position="681"/>
        <end position="842"/>
    </location>
</feature>
<protein>
    <recommendedName>
        <fullName evidence="6">DUF4378 domain-containing protein</fullName>
    </recommendedName>
</protein>
<feature type="compositionally biased region" description="Basic and acidic residues" evidence="1">
    <location>
        <begin position="165"/>
        <end position="176"/>
    </location>
</feature>
<dbReference type="Pfam" id="PF12552">
    <property type="entry name" value="DUF3741"/>
    <property type="match status" value="1"/>
</dbReference>
<feature type="compositionally biased region" description="Polar residues" evidence="1">
    <location>
        <begin position="610"/>
        <end position="635"/>
    </location>
</feature>
<feature type="compositionally biased region" description="Polar residues" evidence="1">
    <location>
        <begin position="178"/>
        <end position="187"/>
    </location>
</feature>
<evidence type="ECO:0000313" key="4">
    <source>
        <dbReference type="EMBL" id="KAE8671637.1"/>
    </source>
</evidence>
<feature type="region of interest" description="Disordered" evidence="1">
    <location>
        <begin position="78"/>
        <end position="208"/>
    </location>
</feature>
<dbReference type="InterPro" id="IPR044257">
    <property type="entry name" value="TRM32-like"/>
</dbReference>
<dbReference type="Proteomes" id="UP000436088">
    <property type="component" value="Unassembled WGS sequence"/>
</dbReference>
<accession>A0A6A2YDH1</accession>
<feature type="compositionally biased region" description="Polar residues" evidence="1">
    <location>
        <begin position="320"/>
        <end position="335"/>
    </location>
</feature>
<proteinExistence type="predicted"/>
<gene>
    <name evidence="4" type="ORF">F3Y22_tig00111941pilonHSYRG00031</name>
</gene>
<dbReference type="EMBL" id="VEPZ02001466">
    <property type="protein sequence ID" value="KAE8671637.1"/>
    <property type="molecule type" value="Genomic_DNA"/>
</dbReference>
<dbReference type="PANTHER" id="PTHR47071:SF9">
    <property type="entry name" value="TRM32-LIKE PROTEIN (DUF3741)"/>
    <property type="match status" value="1"/>
</dbReference>
<feature type="region of interest" description="Disordered" evidence="1">
    <location>
        <begin position="316"/>
        <end position="359"/>
    </location>
</feature>
<keyword evidence="5" id="KW-1185">Reference proteome</keyword>
<feature type="compositionally biased region" description="Basic residues" evidence="1">
    <location>
        <begin position="147"/>
        <end position="156"/>
    </location>
</feature>
<feature type="region of interest" description="Disordered" evidence="1">
    <location>
        <begin position="214"/>
        <end position="233"/>
    </location>
</feature>
<dbReference type="Pfam" id="PF14309">
    <property type="entry name" value="DUF4378"/>
    <property type="match status" value="1"/>
</dbReference>
<organism evidence="4 5">
    <name type="scientific">Hibiscus syriacus</name>
    <name type="common">Rose of Sharon</name>
    <dbReference type="NCBI Taxonomy" id="106335"/>
    <lineage>
        <taxon>Eukaryota</taxon>
        <taxon>Viridiplantae</taxon>
        <taxon>Streptophyta</taxon>
        <taxon>Embryophyta</taxon>
        <taxon>Tracheophyta</taxon>
        <taxon>Spermatophyta</taxon>
        <taxon>Magnoliopsida</taxon>
        <taxon>eudicotyledons</taxon>
        <taxon>Gunneridae</taxon>
        <taxon>Pentapetalae</taxon>
        <taxon>rosids</taxon>
        <taxon>malvids</taxon>
        <taxon>Malvales</taxon>
        <taxon>Malvaceae</taxon>
        <taxon>Malvoideae</taxon>
        <taxon>Hibiscus</taxon>
    </lineage>
</organism>
<evidence type="ECO:0008006" key="6">
    <source>
        <dbReference type="Google" id="ProtNLM"/>
    </source>
</evidence>
<dbReference type="PANTHER" id="PTHR47071">
    <property type="entry name" value="PROTEIN TRM32"/>
    <property type="match status" value="1"/>
</dbReference>
<evidence type="ECO:0000259" key="2">
    <source>
        <dbReference type="Pfam" id="PF12552"/>
    </source>
</evidence>
<evidence type="ECO:0000256" key="1">
    <source>
        <dbReference type="SAM" id="MobiDB-lite"/>
    </source>
</evidence>
<evidence type="ECO:0000313" key="5">
    <source>
        <dbReference type="Proteomes" id="UP000436088"/>
    </source>
</evidence>
<name>A0A6A2YDH1_HIBSY</name>
<feature type="region of interest" description="Disordered" evidence="1">
    <location>
        <begin position="602"/>
        <end position="637"/>
    </location>
</feature>
<dbReference type="InterPro" id="IPR022212">
    <property type="entry name" value="DUF3741"/>
</dbReference>
<feature type="compositionally biased region" description="Basic and acidic residues" evidence="1">
    <location>
        <begin position="81"/>
        <end position="92"/>
    </location>
</feature>
<feature type="domain" description="DUF3741" evidence="2">
    <location>
        <begin position="265"/>
        <end position="297"/>
    </location>
</feature>
<dbReference type="AlphaFoldDB" id="A0A6A2YDH1"/>
<evidence type="ECO:0000259" key="3">
    <source>
        <dbReference type="Pfam" id="PF14309"/>
    </source>
</evidence>